<organism evidence="2 3">
    <name type="scientific">Alkalilimnicola ehrlichii</name>
    <dbReference type="NCBI Taxonomy" id="351052"/>
    <lineage>
        <taxon>Bacteria</taxon>
        <taxon>Pseudomonadati</taxon>
        <taxon>Pseudomonadota</taxon>
        <taxon>Gammaproteobacteria</taxon>
        <taxon>Chromatiales</taxon>
        <taxon>Ectothiorhodospiraceae</taxon>
        <taxon>Alkalilimnicola</taxon>
    </lineage>
</organism>
<dbReference type="PROSITE" id="PS01044">
    <property type="entry name" value="SQUALEN_PHYTOEN_SYN_1"/>
    <property type="match status" value="1"/>
</dbReference>
<comment type="caution">
    <text evidence="2">The sequence shown here is derived from an EMBL/GenBank/DDBJ whole genome shotgun (WGS) entry which is preliminary data.</text>
</comment>
<dbReference type="InterPro" id="IPR008949">
    <property type="entry name" value="Isoprenoid_synthase_dom_sf"/>
</dbReference>
<sequence>MNASPFKPESTLQIQADKNYQESALSGVSRSFALTIPQLPEALRASAANAYLLCRVADTIEDHVDPEGDRKQALFDELIAAVDRHEAAPDFAKRLLHELREDTPTAERELVRNLSRVLRVAYSLPDAHSRAISRCVRILSEGMARFERCKGPHGLDTLGVFDDYCYHVAGVVGEMLTTLFCDYSSCMNKHRSQLMKLAVQFGQGLQMTNILKDVWEDRARGVCWLPRDVFAHYGCQLDPKANWAEDPAYQAGIGEMVAIAHGHLQAAQAYTLMIPAQEKGLRRFCSWAVSMALHTLRRINRHRDYTAAEDVKISRSQLNRIIASSRFTVHRDWALTLSFSLAARGLPKPVGMTEEDYAAYDHR</sequence>
<dbReference type="InterPro" id="IPR044844">
    <property type="entry name" value="Trans_IPPS_euk-type"/>
</dbReference>
<keyword evidence="3" id="KW-1185">Reference proteome</keyword>
<name>A0A3E0X1W5_9GAMM</name>
<keyword evidence="1" id="KW-0808">Transferase</keyword>
<dbReference type="GO" id="GO:0045338">
    <property type="term" value="P:farnesyl diphosphate metabolic process"/>
    <property type="evidence" value="ECO:0007669"/>
    <property type="project" value="InterPro"/>
</dbReference>
<dbReference type="PANTHER" id="PTHR11626">
    <property type="entry name" value="FARNESYL-DIPHOSPHATE FARNESYLTRANSFERASE"/>
    <property type="match status" value="1"/>
</dbReference>
<dbReference type="GO" id="GO:0016117">
    <property type="term" value="P:carotenoid biosynthetic process"/>
    <property type="evidence" value="ECO:0007669"/>
    <property type="project" value="UniProtKB-ARBA"/>
</dbReference>
<reference evidence="3" key="1">
    <citation type="submission" date="2017-05" db="EMBL/GenBank/DDBJ databases">
        <authorList>
            <person name="Sharma S."/>
            <person name="Sidhu C."/>
            <person name="Pinnaka A.K."/>
        </authorList>
    </citation>
    <scope>NUCLEOTIDE SEQUENCE [LARGE SCALE GENOMIC DNA]</scope>
    <source>
        <strain evidence="3">AK93</strain>
    </source>
</reference>
<dbReference type="Proteomes" id="UP000256763">
    <property type="component" value="Unassembled WGS sequence"/>
</dbReference>
<dbReference type="CDD" id="cd00683">
    <property type="entry name" value="Trans_IPPS_HH"/>
    <property type="match status" value="1"/>
</dbReference>
<dbReference type="Pfam" id="PF00494">
    <property type="entry name" value="SQS_PSY"/>
    <property type="match status" value="1"/>
</dbReference>
<dbReference type="RefSeq" id="WP_181919192.1">
    <property type="nucleotide sequence ID" value="NZ_NFZV01000001.1"/>
</dbReference>
<dbReference type="PANTHER" id="PTHR11626:SF2">
    <property type="entry name" value="SQUALENE SYNTHASE"/>
    <property type="match status" value="1"/>
</dbReference>
<dbReference type="GO" id="GO:0051996">
    <property type="term" value="F:squalene synthase [NAD(P)H] activity"/>
    <property type="evidence" value="ECO:0007669"/>
    <property type="project" value="InterPro"/>
</dbReference>
<evidence type="ECO:0008006" key="4">
    <source>
        <dbReference type="Google" id="ProtNLM"/>
    </source>
</evidence>
<dbReference type="Gene3D" id="1.10.600.10">
    <property type="entry name" value="Farnesyl Diphosphate Synthase"/>
    <property type="match status" value="1"/>
</dbReference>
<evidence type="ECO:0000256" key="1">
    <source>
        <dbReference type="ARBA" id="ARBA00022679"/>
    </source>
</evidence>
<dbReference type="SFLD" id="SFLDG01018">
    <property type="entry name" value="Squalene/Phytoene_Synthase_Lik"/>
    <property type="match status" value="1"/>
</dbReference>
<dbReference type="SUPFAM" id="SSF48576">
    <property type="entry name" value="Terpenoid synthases"/>
    <property type="match status" value="1"/>
</dbReference>
<dbReference type="InterPro" id="IPR019845">
    <property type="entry name" value="Squalene/phytoene_synthase_CS"/>
</dbReference>
<dbReference type="EMBL" id="NFZW01000001">
    <property type="protein sequence ID" value="RFA39601.1"/>
    <property type="molecule type" value="Genomic_DNA"/>
</dbReference>
<accession>A0A3E0X1W5</accession>
<dbReference type="InterPro" id="IPR033904">
    <property type="entry name" value="Trans_IPPS_HH"/>
</dbReference>
<evidence type="ECO:0000313" key="2">
    <source>
        <dbReference type="EMBL" id="RFA39601.1"/>
    </source>
</evidence>
<evidence type="ECO:0000313" key="3">
    <source>
        <dbReference type="Proteomes" id="UP000256763"/>
    </source>
</evidence>
<dbReference type="SFLD" id="SFLDS00005">
    <property type="entry name" value="Isoprenoid_Synthase_Type_I"/>
    <property type="match status" value="1"/>
</dbReference>
<gene>
    <name evidence="2" type="ORF">CAL65_02275</name>
</gene>
<dbReference type="AlphaFoldDB" id="A0A3E0X1W5"/>
<protein>
    <recommendedName>
        <fullName evidence="4">Phytoene synthase</fullName>
    </recommendedName>
</protein>
<dbReference type="InterPro" id="IPR002060">
    <property type="entry name" value="Squ/phyt_synthse"/>
</dbReference>
<proteinExistence type="predicted"/>